<comment type="subcellular location">
    <subcellularLocation>
        <location evidence="1">Cell membrane</location>
        <topology evidence="1">Multi-pass membrane protein</topology>
    </subcellularLocation>
</comment>
<evidence type="ECO:0000256" key="6">
    <source>
        <dbReference type="SAM" id="Phobius"/>
    </source>
</evidence>
<keyword evidence="3 6" id="KW-0812">Transmembrane</keyword>
<feature type="transmembrane region" description="Helical" evidence="6">
    <location>
        <begin position="147"/>
        <end position="168"/>
    </location>
</feature>
<evidence type="ECO:0000313" key="8">
    <source>
        <dbReference type="EMBL" id="AWM77888.1"/>
    </source>
</evidence>
<dbReference type="InterPro" id="IPR011577">
    <property type="entry name" value="Cyt_b561_bac/Ni-Hgenase"/>
</dbReference>
<dbReference type="EMBL" id="CP029479">
    <property type="protein sequence ID" value="AWM77888.1"/>
    <property type="molecule type" value="Genomic_DNA"/>
</dbReference>
<evidence type="ECO:0000256" key="4">
    <source>
        <dbReference type="ARBA" id="ARBA00022989"/>
    </source>
</evidence>
<reference evidence="9" key="1">
    <citation type="submission" date="2018-05" db="EMBL/GenBank/DDBJ databases">
        <title>Genome sequencing of Phenylobacterium sp. HYN0004.</title>
        <authorList>
            <person name="Yi H."/>
            <person name="Baek C."/>
        </authorList>
    </citation>
    <scope>NUCLEOTIDE SEQUENCE [LARGE SCALE GENOMIC DNA]</scope>
    <source>
        <strain evidence="9">HYN0004</strain>
    </source>
</reference>
<dbReference type="InterPro" id="IPR016174">
    <property type="entry name" value="Di-haem_cyt_TM"/>
</dbReference>
<evidence type="ECO:0000256" key="3">
    <source>
        <dbReference type="ARBA" id="ARBA00022692"/>
    </source>
</evidence>
<evidence type="ECO:0000256" key="5">
    <source>
        <dbReference type="ARBA" id="ARBA00023136"/>
    </source>
</evidence>
<dbReference type="Pfam" id="PF01292">
    <property type="entry name" value="Ni_hydr_CYTB"/>
    <property type="match status" value="1"/>
</dbReference>
<dbReference type="GO" id="GO:0022904">
    <property type="term" value="P:respiratory electron transport chain"/>
    <property type="evidence" value="ECO:0007669"/>
    <property type="project" value="InterPro"/>
</dbReference>
<feature type="transmembrane region" description="Helical" evidence="6">
    <location>
        <begin position="15"/>
        <end position="31"/>
    </location>
</feature>
<evidence type="ECO:0000256" key="1">
    <source>
        <dbReference type="ARBA" id="ARBA00004651"/>
    </source>
</evidence>
<keyword evidence="4 6" id="KW-1133">Transmembrane helix</keyword>
<evidence type="ECO:0000259" key="7">
    <source>
        <dbReference type="Pfam" id="PF01292"/>
    </source>
</evidence>
<feature type="domain" description="Cytochrome b561 bacterial/Ni-hydrogenase" evidence="7">
    <location>
        <begin position="8"/>
        <end position="181"/>
    </location>
</feature>
<evidence type="ECO:0000256" key="2">
    <source>
        <dbReference type="ARBA" id="ARBA00022475"/>
    </source>
</evidence>
<evidence type="ECO:0000313" key="9">
    <source>
        <dbReference type="Proteomes" id="UP000247763"/>
    </source>
</evidence>
<dbReference type="AlphaFoldDB" id="A0A2Z3I294"/>
<keyword evidence="5 6" id="KW-0472">Membrane</keyword>
<feature type="transmembrane region" description="Helical" evidence="6">
    <location>
        <begin position="197"/>
        <end position="215"/>
    </location>
</feature>
<keyword evidence="9" id="KW-1185">Reference proteome</keyword>
<dbReference type="PANTHER" id="PTHR30485:SF2">
    <property type="entry name" value="BLL0597 PROTEIN"/>
    <property type="match status" value="1"/>
</dbReference>
<dbReference type="PANTHER" id="PTHR30485">
    <property type="entry name" value="NI/FE-HYDROGENASE 1 B-TYPE CYTOCHROME SUBUNIT"/>
    <property type="match status" value="1"/>
</dbReference>
<proteinExistence type="predicted"/>
<feature type="transmembrane region" description="Helical" evidence="6">
    <location>
        <begin position="43"/>
        <end position="63"/>
    </location>
</feature>
<dbReference type="GO" id="GO:0020037">
    <property type="term" value="F:heme binding"/>
    <property type="evidence" value="ECO:0007669"/>
    <property type="project" value="TreeGrafter"/>
</dbReference>
<dbReference type="InterPro" id="IPR051542">
    <property type="entry name" value="Hydrogenase_cytochrome"/>
</dbReference>
<dbReference type="KEGG" id="phb:HYN04_08985"/>
<protein>
    <submittedName>
        <fullName evidence="8">Ni/Fe-hydrogenase 1 b-type cytochrome subunit</fullName>
    </submittedName>
</protein>
<dbReference type="RefSeq" id="WP_110450455.1">
    <property type="nucleotide sequence ID" value="NZ_CP029479.1"/>
</dbReference>
<organism evidence="8 9">
    <name type="scientific">Phenylobacterium parvum</name>
    <dbReference type="NCBI Taxonomy" id="2201350"/>
    <lineage>
        <taxon>Bacteria</taxon>
        <taxon>Pseudomonadati</taxon>
        <taxon>Pseudomonadota</taxon>
        <taxon>Alphaproteobacteria</taxon>
        <taxon>Caulobacterales</taxon>
        <taxon>Caulobacteraceae</taxon>
        <taxon>Phenylobacterium</taxon>
    </lineage>
</organism>
<dbReference type="GO" id="GO:0009055">
    <property type="term" value="F:electron transfer activity"/>
    <property type="evidence" value="ECO:0007669"/>
    <property type="project" value="InterPro"/>
</dbReference>
<dbReference type="OrthoDB" id="196472at2"/>
<name>A0A2Z3I294_9CAUL</name>
<dbReference type="SUPFAM" id="SSF81342">
    <property type="entry name" value="Transmembrane di-heme cytochromes"/>
    <property type="match status" value="1"/>
</dbReference>
<accession>A0A2Z3I294</accession>
<dbReference type="Proteomes" id="UP000247763">
    <property type="component" value="Chromosome"/>
</dbReference>
<dbReference type="Gene3D" id="1.20.950.20">
    <property type="entry name" value="Transmembrane di-heme cytochromes, Chain C"/>
    <property type="match status" value="1"/>
</dbReference>
<gene>
    <name evidence="8" type="ORF">HYN04_08985</name>
</gene>
<sequence length="221" mass="24240">MSEPTTRVWDGPTRLFHWALVILILVAWLTAEEQMTVHRGAGYAILGLLAFRVWWGLAGGSTARFTHFVRGPGAIRRYIAASREGTVGEHAGHNPLGALSVLALLGLVGLQVILGLFAIDEDGFEGGPLSDGIDFELARQIAEWHELTFRLLQGLVVLHLAAIVYHAVRRREDLVRPMITGVRRFRGPVEGLVRAPLWRLAVGVLIGVAVGYAASRGFRLR</sequence>
<feature type="transmembrane region" description="Helical" evidence="6">
    <location>
        <begin position="96"/>
        <end position="119"/>
    </location>
</feature>
<keyword evidence="2" id="KW-1003">Cell membrane</keyword>
<dbReference type="GO" id="GO:0005886">
    <property type="term" value="C:plasma membrane"/>
    <property type="evidence" value="ECO:0007669"/>
    <property type="project" value="UniProtKB-SubCell"/>
</dbReference>